<evidence type="ECO:0000256" key="1">
    <source>
        <dbReference type="ARBA" id="ARBA00022679"/>
    </source>
</evidence>
<gene>
    <name evidence="4" type="ORF">H6G97_14270</name>
</gene>
<evidence type="ECO:0000313" key="4">
    <source>
        <dbReference type="EMBL" id="MBD2530675.1"/>
    </source>
</evidence>
<evidence type="ECO:0000259" key="3">
    <source>
        <dbReference type="PROSITE" id="PS51186"/>
    </source>
</evidence>
<keyword evidence="1" id="KW-0808">Transferase</keyword>
<dbReference type="InterPro" id="IPR000182">
    <property type="entry name" value="GNAT_dom"/>
</dbReference>
<dbReference type="InterPro" id="IPR016181">
    <property type="entry name" value="Acyl_CoA_acyltransferase"/>
</dbReference>
<evidence type="ECO:0000256" key="2">
    <source>
        <dbReference type="ARBA" id="ARBA00023315"/>
    </source>
</evidence>
<dbReference type="Pfam" id="PF13508">
    <property type="entry name" value="Acetyltransf_7"/>
    <property type="match status" value="1"/>
</dbReference>
<dbReference type="Gene3D" id="3.40.630.30">
    <property type="match status" value="1"/>
</dbReference>
<accession>A0ABR8DP28</accession>
<sequence>MIRPITPDDTDGLIALADATGLFAPKELEELGEVLSDYFGGNIGRDHFWITDDDDGTVGVAYYAPAPMTDGTWYLYLIAIRPDRQGQGRGTALLRYVEQALTARGERVLLVETSGLTSFEGTRAFYRKCGYDEEARIRDYYKAGDDKIVYRKVLATPITSC</sequence>
<protein>
    <submittedName>
        <fullName evidence="4">GNAT family N-acetyltransferase</fullName>
    </submittedName>
</protein>
<comment type="caution">
    <text evidence="4">The sequence shown here is derived from an EMBL/GenBank/DDBJ whole genome shotgun (WGS) entry which is preliminary data.</text>
</comment>
<dbReference type="PROSITE" id="PS51186">
    <property type="entry name" value="GNAT"/>
    <property type="match status" value="1"/>
</dbReference>
<keyword evidence="5" id="KW-1185">Reference proteome</keyword>
<dbReference type="InterPro" id="IPR050832">
    <property type="entry name" value="Bact_Acetyltransf"/>
</dbReference>
<dbReference type="EMBL" id="JACJSI010000023">
    <property type="protein sequence ID" value="MBD2530675.1"/>
    <property type="molecule type" value="Genomic_DNA"/>
</dbReference>
<feature type="domain" description="N-acetyltransferase" evidence="3">
    <location>
        <begin position="1"/>
        <end position="155"/>
    </location>
</feature>
<dbReference type="CDD" id="cd04301">
    <property type="entry name" value="NAT_SF"/>
    <property type="match status" value="1"/>
</dbReference>
<dbReference type="PANTHER" id="PTHR43877">
    <property type="entry name" value="AMINOALKYLPHOSPHONATE N-ACETYLTRANSFERASE-RELATED-RELATED"/>
    <property type="match status" value="1"/>
</dbReference>
<organism evidence="4 5">
    <name type="scientific">Nostoc flagelliforme FACHB-838</name>
    <dbReference type="NCBI Taxonomy" id="2692904"/>
    <lineage>
        <taxon>Bacteria</taxon>
        <taxon>Bacillati</taxon>
        <taxon>Cyanobacteriota</taxon>
        <taxon>Cyanophyceae</taxon>
        <taxon>Nostocales</taxon>
        <taxon>Nostocaceae</taxon>
        <taxon>Nostoc</taxon>
    </lineage>
</organism>
<name>A0ABR8DP28_9NOSO</name>
<proteinExistence type="predicted"/>
<keyword evidence="2" id="KW-0012">Acyltransferase</keyword>
<evidence type="ECO:0000313" key="5">
    <source>
        <dbReference type="Proteomes" id="UP000623440"/>
    </source>
</evidence>
<dbReference type="RefSeq" id="WP_190941214.1">
    <property type="nucleotide sequence ID" value="NZ_JACJSI010000023.1"/>
</dbReference>
<reference evidence="4 5" key="1">
    <citation type="journal article" date="2020" name="ISME J.">
        <title>Comparative genomics reveals insights into cyanobacterial evolution and habitat adaptation.</title>
        <authorList>
            <person name="Chen M.Y."/>
            <person name="Teng W.K."/>
            <person name="Zhao L."/>
            <person name="Hu C.X."/>
            <person name="Zhou Y.K."/>
            <person name="Han B.P."/>
            <person name="Song L.R."/>
            <person name="Shu W.S."/>
        </authorList>
    </citation>
    <scope>NUCLEOTIDE SEQUENCE [LARGE SCALE GENOMIC DNA]</scope>
    <source>
        <strain evidence="4 5">FACHB-838</strain>
    </source>
</reference>
<dbReference type="SUPFAM" id="SSF55729">
    <property type="entry name" value="Acyl-CoA N-acyltransferases (Nat)"/>
    <property type="match status" value="1"/>
</dbReference>
<dbReference type="Proteomes" id="UP000623440">
    <property type="component" value="Unassembled WGS sequence"/>
</dbReference>